<dbReference type="Gene3D" id="3.30.460.10">
    <property type="entry name" value="Beta Polymerase, domain 2"/>
    <property type="match status" value="1"/>
</dbReference>
<organism evidence="13 14">
    <name type="scientific">Neodothiora populina</name>
    <dbReference type="NCBI Taxonomy" id="2781224"/>
    <lineage>
        <taxon>Eukaryota</taxon>
        <taxon>Fungi</taxon>
        <taxon>Dikarya</taxon>
        <taxon>Ascomycota</taxon>
        <taxon>Pezizomycotina</taxon>
        <taxon>Dothideomycetes</taxon>
        <taxon>Dothideomycetidae</taxon>
        <taxon>Dothideales</taxon>
        <taxon>Dothioraceae</taxon>
        <taxon>Neodothiora</taxon>
    </lineage>
</organism>
<evidence type="ECO:0000256" key="3">
    <source>
        <dbReference type="ARBA" id="ARBA00004496"/>
    </source>
</evidence>
<evidence type="ECO:0000259" key="12">
    <source>
        <dbReference type="Pfam" id="PF22600"/>
    </source>
</evidence>
<evidence type="ECO:0000256" key="1">
    <source>
        <dbReference type="ARBA" id="ARBA00001936"/>
    </source>
</evidence>
<keyword evidence="8" id="KW-0479">Metal-binding</keyword>
<dbReference type="Gene3D" id="1.10.1410.10">
    <property type="match status" value="1"/>
</dbReference>
<evidence type="ECO:0000256" key="4">
    <source>
        <dbReference type="ARBA" id="ARBA00008593"/>
    </source>
</evidence>
<comment type="cofactor">
    <cofactor evidence="1">
        <name>Mn(2+)</name>
        <dbReference type="ChEBI" id="CHEBI:29035"/>
    </cofactor>
</comment>
<keyword evidence="9" id="KW-0460">Magnesium</keyword>
<feature type="domain" description="Poly(A) RNA polymerase mitochondrial-like central palm" evidence="12">
    <location>
        <begin position="40"/>
        <end position="153"/>
    </location>
</feature>
<evidence type="ECO:0000256" key="7">
    <source>
        <dbReference type="ARBA" id="ARBA00022679"/>
    </source>
</evidence>
<proteinExistence type="inferred from homology"/>
<feature type="domain" description="PAP-associated" evidence="11">
    <location>
        <begin position="401"/>
        <end position="474"/>
    </location>
</feature>
<name>A0ABR3P6Q9_9PEZI</name>
<comment type="subcellular location">
    <subcellularLocation>
        <location evidence="3">Cytoplasm</location>
    </subcellularLocation>
</comment>
<feature type="region of interest" description="Disordered" evidence="10">
    <location>
        <begin position="172"/>
        <end position="194"/>
    </location>
</feature>
<dbReference type="EMBL" id="JBFMKM010000013">
    <property type="protein sequence ID" value="KAL1301760.1"/>
    <property type="molecule type" value="Genomic_DNA"/>
</dbReference>
<dbReference type="RefSeq" id="XP_069198036.1">
    <property type="nucleotide sequence ID" value="XM_069345829.1"/>
</dbReference>
<feature type="region of interest" description="Disordered" evidence="10">
    <location>
        <begin position="206"/>
        <end position="267"/>
    </location>
</feature>
<evidence type="ECO:0000259" key="11">
    <source>
        <dbReference type="Pfam" id="PF03828"/>
    </source>
</evidence>
<feature type="compositionally biased region" description="Polar residues" evidence="10">
    <location>
        <begin position="576"/>
        <end position="594"/>
    </location>
</feature>
<comment type="cofactor">
    <cofactor evidence="2">
        <name>Mg(2+)</name>
        <dbReference type="ChEBI" id="CHEBI:18420"/>
    </cofactor>
</comment>
<dbReference type="InterPro" id="IPR054708">
    <property type="entry name" value="MTPAP-like_central"/>
</dbReference>
<dbReference type="SUPFAM" id="SSF81301">
    <property type="entry name" value="Nucleotidyltransferase"/>
    <property type="match status" value="1"/>
</dbReference>
<keyword evidence="14" id="KW-1185">Reference proteome</keyword>
<dbReference type="PANTHER" id="PTHR12271">
    <property type="entry name" value="POLY A POLYMERASE CID PAP -RELATED"/>
    <property type="match status" value="1"/>
</dbReference>
<dbReference type="InterPro" id="IPR002058">
    <property type="entry name" value="PAP_assoc"/>
</dbReference>
<dbReference type="GeneID" id="95979657"/>
<evidence type="ECO:0000256" key="6">
    <source>
        <dbReference type="ARBA" id="ARBA00022490"/>
    </source>
</evidence>
<evidence type="ECO:0000256" key="8">
    <source>
        <dbReference type="ARBA" id="ARBA00022723"/>
    </source>
</evidence>
<keyword evidence="6" id="KW-0963">Cytoplasm</keyword>
<evidence type="ECO:0000313" key="14">
    <source>
        <dbReference type="Proteomes" id="UP001562354"/>
    </source>
</evidence>
<dbReference type="SUPFAM" id="SSF81631">
    <property type="entry name" value="PAP/OAS1 substrate-binding domain"/>
    <property type="match status" value="1"/>
</dbReference>
<comment type="similarity">
    <text evidence="4">Belongs to the DNA polymerase type-B-like family.</text>
</comment>
<evidence type="ECO:0000256" key="5">
    <source>
        <dbReference type="ARBA" id="ARBA00012388"/>
    </source>
</evidence>
<dbReference type="PANTHER" id="PTHR12271:SF40">
    <property type="entry name" value="POLY(A) RNA POLYMERASE GLD2"/>
    <property type="match status" value="1"/>
</dbReference>
<dbReference type="Proteomes" id="UP001562354">
    <property type="component" value="Unassembled WGS sequence"/>
</dbReference>
<comment type="caution">
    <text evidence="13">The sequence shown here is derived from an EMBL/GenBank/DDBJ whole genome shotgun (WGS) entry which is preliminary data.</text>
</comment>
<feature type="region of interest" description="Disordered" evidence="10">
    <location>
        <begin position="559"/>
        <end position="611"/>
    </location>
</feature>
<feature type="compositionally biased region" description="Polar residues" evidence="10">
    <location>
        <begin position="178"/>
        <end position="187"/>
    </location>
</feature>
<evidence type="ECO:0000313" key="13">
    <source>
        <dbReference type="EMBL" id="KAL1301760.1"/>
    </source>
</evidence>
<evidence type="ECO:0000256" key="10">
    <source>
        <dbReference type="SAM" id="MobiDB-lite"/>
    </source>
</evidence>
<sequence>MQHRQPQLYHPQSHPMHGPSGPQFEAQSQYLDSLVSLEVARVEMSEEEISSKDLFRLRLEQICQGLKETHADKVLPSVTLQSFGSLSSGFASTGSDMDLAIVTDSLTSAEQKHLSLDENSLPRVLERALLDLGIGARLLTRTRVPIIKICETPSRELLDALLAERERWDALPDEEKYTSSNPANNDTASKDDVQTAAPLESQRELGKVGHGLNHSPIKSVSLDSDPKPDTPAPDQVAADSTAMPTDLQPPIPEAAKQRSSKQWKRERAAGPLDFPKQGVGIQCDINFFNPLGLFNTKLLRCYSKCDSRVRPMVLFIKTWAKHRKINSSYSGTLSSYGYVLMVLHYLVNIAKPPVLPNLQLEAARAGLPTTTFDGWDVRFLGDEDDIVDRAARGLITQNREPLGVLLRGFFQYFASTGGQGFIWMQNVLSLRTPGGILRKDEKGWTGAKTEVGDNHKEVRHRYLFAIEDPFELTHNVARTVTHNGIVAIRDEFRRSWRILQAVGRGLDPRDGELLAALDEDAEVIRTNPPTAPAAMTAPVETVKQNQPYAEAFPVLGLSSKPTISPQHAPIVRPDQTPASNKTRFPRHSNGNRSQRGARHGNPAGEGAPSLR</sequence>
<feature type="region of interest" description="Disordered" evidence="10">
    <location>
        <begin position="1"/>
        <end position="24"/>
    </location>
</feature>
<dbReference type="Pfam" id="PF03828">
    <property type="entry name" value="PAP_assoc"/>
    <property type="match status" value="1"/>
</dbReference>
<accession>A0ABR3P6Q9</accession>
<reference evidence="13 14" key="1">
    <citation type="submission" date="2024-07" db="EMBL/GenBank/DDBJ databases">
        <title>Draft sequence of the Neodothiora populina.</title>
        <authorList>
            <person name="Drown D.D."/>
            <person name="Schuette U.S."/>
            <person name="Buechlein A.B."/>
            <person name="Rusch D.R."/>
            <person name="Winton L.W."/>
            <person name="Adams G.A."/>
        </authorList>
    </citation>
    <scope>NUCLEOTIDE SEQUENCE [LARGE SCALE GENOMIC DNA]</scope>
    <source>
        <strain evidence="13 14">CPC 39397</strain>
    </source>
</reference>
<evidence type="ECO:0000256" key="9">
    <source>
        <dbReference type="ARBA" id="ARBA00022842"/>
    </source>
</evidence>
<protein>
    <recommendedName>
        <fullName evidence="5">polynucleotide adenylyltransferase</fullName>
        <ecNumber evidence="5">2.7.7.19</ecNumber>
    </recommendedName>
</protein>
<keyword evidence="7" id="KW-0808">Transferase</keyword>
<evidence type="ECO:0000256" key="2">
    <source>
        <dbReference type="ARBA" id="ARBA00001946"/>
    </source>
</evidence>
<dbReference type="Pfam" id="PF22600">
    <property type="entry name" value="MTPAP-like_central"/>
    <property type="match status" value="1"/>
</dbReference>
<dbReference type="InterPro" id="IPR043519">
    <property type="entry name" value="NT_sf"/>
</dbReference>
<gene>
    <name evidence="13" type="ORF">AAFC00_005958</name>
</gene>
<dbReference type="EC" id="2.7.7.19" evidence="5"/>